<evidence type="ECO:0000256" key="1">
    <source>
        <dbReference type="PROSITE-ProRule" id="PRU00176"/>
    </source>
</evidence>
<dbReference type="EMBL" id="VZSM01002999">
    <property type="protein sequence ID" value="NWY95811.1"/>
    <property type="molecule type" value="Genomic_DNA"/>
</dbReference>
<dbReference type="Pfam" id="PF00076">
    <property type="entry name" value="RRM_1"/>
    <property type="match status" value="1"/>
</dbReference>
<evidence type="ECO:0000313" key="5">
    <source>
        <dbReference type="Proteomes" id="UP000564784"/>
    </source>
</evidence>
<keyword evidence="1" id="KW-0694">RNA-binding</keyword>
<evidence type="ECO:0000259" key="3">
    <source>
        <dbReference type="PROSITE" id="PS50102"/>
    </source>
</evidence>
<dbReference type="InterPro" id="IPR035979">
    <property type="entry name" value="RBD_domain_sf"/>
</dbReference>
<keyword evidence="5" id="KW-1185">Reference proteome</keyword>
<feature type="non-terminal residue" evidence="4">
    <location>
        <position position="298"/>
    </location>
</feature>
<name>A0A7K7IPZ5_LOXCU</name>
<dbReference type="SUPFAM" id="SSF81301">
    <property type="entry name" value="Nucleotidyltransferase"/>
    <property type="match status" value="1"/>
</dbReference>
<dbReference type="PANTHER" id="PTHR12271">
    <property type="entry name" value="POLY A POLYMERASE CID PAP -RELATED"/>
    <property type="match status" value="1"/>
</dbReference>
<comment type="caution">
    <text evidence="4">The sequence shown here is derived from an EMBL/GenBank/DDBJ whole genome shotgun (WGS) entry which is preliminary data.</text>
</comment>
<dbReference type="InterPro" id="IPR036236">
    <property type="entry name" value="Znf_C2H2_sf"/>
</dbReference>
<sequence length="298" mass="32362">MEPEPGPGPDPDPGLDPDMHPSPDPVAGPGHDPGTGPVPVAEPVTDPANDPDVEPLHRGGFRCRLCQITTANLPSLLSHLSGKRHRRLRCLRAERRAQAQRSLFVSGFPRGTAPELLRRHFRAFGPVATVVMDKEKGAFAIVELRDPAGRQRALEEPRHLLGGRRLRVRPREHRDWPRDPPRDPPGTPPAPPGLLQALGRAQDVSCSIVPYGSSVNGFDVHGCDLDLHLELGDPQGQETPNGDPQIPATPNRDPQIPATPNRDPQIPATPNRDPQIPATPNRDPQIPATPNRDPQIPA</sequence>
<evidence type="ECO:0000256" key="2">
    <source>
        <dbReference type="SAM" id="MobiDB-lite"/>
    </source>
</evidence>
<dbReference type="PANTHER" id="PTHR12271:SF127">
    <property type="entry name" value="SPECKLE TARGETED PIP5K1A-REGULATED POLY(A) POLYMERASE"/>
    <property type="match status" value="1"/>
</dbReference>
<dbReference type="Pfam" id="PF12874">
    <property type="entry name" value="zf-met"/>
    <property type="match status" value="1"/>
</dbReference>
<gene>
    <name evidence="4" type="primary">Tut1_0</name>
    <name evidence="4" type="ORF">LOXCUR_R15943</name>
</gene>
<dbReference type="SUPFAM" id="SSF54928">
    <property type="entry name" value="RNA-binding domain, RBD"/>
    <property type="match status" value="1"/>
</dbReference>
<feature type="region of interest" description="Disordered" evidence="2">
    <location>
        <begin position="1"/>
        <end position="55"/>
    </location>
</feature>
<feature type="domain" description="RRM" evidence="3">
    <location>
        <begin position="101"/>
        <end position="173"/>
    </location>
</feature>
<accession>A0A7K7IPZ5</accession>
<dbReference type="InterPro" id="IPR013087">
    <property type="entry name" value="Znf_C2H2_type"/>
</dbReference>
<dbReference type="GO" id="GO:0016607">
    <property type="term" value="C:nuclear speck"/>
    <property type="evidence" value="ECO:0007669"/>
    <property type="project" value="TreeGrafter"/>
</dbReference>
<dbReference type="InterPro" id="IPR043519">
    <property type="entry name" value="NT_sf"/>
</dbReference>
<dbReference type="InterPro" id="IPR012677">
    <property type="entry name" value="Nucleotide-bd_a/b_plait_sf"/>
</dbReference>
<proteinExistence type="predicted"/>
<reference evidence="4 5" key="1">
    <citation type="submission" date="2019-09" db="EMBL/GenBank/DDBJ databases">
        <title>Bird 10,000 Genomes (B10K) Project - Family phase.</title>
        <authorList>
            <person name="Zhang G."/>
        </authorList>
    </citation>
    <scope>NUCLEOTIDE SEQUENCE [LARGE SCALE GENOMIC DNA]</scope>
    <source>
        <strain evidence="4">OUT-0011</strain>
        <tissue evidence="4">Muscle</tissue>
    </source>
</reference>
<dbReference type="InterPro" id="IPR000504">
    <property type="entry name" value="RRM_dom"/>
</dbReference>
<dbReference type="SUPFAM" id="SSF57667">
    <property type="entry name" value="beta-beta-alpha zinc fingers"/>
    <property type="match status" value="1"/>
</dbReference>
<dbReference type="GO" id="GO:1990817">
    <property type="term" value="F:poly(A) RNA polymerase activity"/>
    <property type="evidence" value="ECO:0007669"/>
    <property type="project" value="TreeGrafter"/>
</dbReference>
<feature type="compositionally biased region" description="Pro residues" evidence="2">
    <location>
        <begin position="1"/>
        <end position="26"/>
    </location>
</feature>
<feature type="compositionally biased region" description="Pro residues" evidence="2">
    <location>
        <begin position="183"/>
        <end position="192"/>
    </location>
</feature>
<dbReference type="AlphaFoldDB" id="A0A7K7IPZ5"/>
<feature type="non-terminal residue" evidence="4">
    <location>
        <position position="1"/>
    </location>
</feature>
<feature type="region of interest" description="Disordered" evidence="2">
    <location>
        <begin position="229"/>
        <end position="298"/>
    </location>
</feature>
<dbReference type="GO" id="GO:0031123">
    <property type="term" value="P:RNA 3'-end processing"/>
    <property type="evidence" value="ECO:0007669"/>
    <property type="project" value="TreeGrafter"/>
</dbReference>
<feature type="region of interest" description="Disordered" evidence="2">
    <location>
        <begin position="161"/>
        <end position="195"/>
    </location>
</feature>
<feature type="compositionally biased region" description="Basic and acidic residues" evidence="2">
    <location>
        <begin position="172"/>
        <end position="182"/>
    </location>
</feature>
<dbReference type="FunFam" id="3.30.70.330:FF:000305">
    <property type="entry name" value="speckle targeted PIP5K1A-regulated poly(A) polymerase"/>
    <property type="match status" value="1"/>
</dbReference>
<dbReference type="PROSITE" id="PS50102">
    <property type="entry name" value="RRM"/>
    <property type="match status" value="1"/>
</dbReference>
<dbReference type="Proteomes" id="UP000564784">
    <property type="component" value="Unassembled WGS sequence"/>
</dbReference>
<dbReference type="Gene3D" id="3.30.70.330">
    <property type="match status" value="1"/>
</dbReference>
<protein>
    <submittedName>
        <fullName evidence="4">STPAP polymerase</fullName>
    </submittedName>
</protein>
<evidence type="ECO:0000313" key="4">
    <source>
        <dbReference type="EMBL" id="NWY95811.1"/>
    </source>
</evidence>
<organism evidence="4 5">
    <name type="scientific">Loxia curvirostra</name>
    <name type="common">Red crossbill</name>
    <dbReference type="NCBI Taxonomy" id="64802"/>
    <lineage>
        <taxon>Eukaryota</taxon>
        <taxon>Metazoa</taxon>
        <taxon>Chordata</taxon>
        <taxon>Craniata</taxon>
        <taxon>Vertebrata</taxon>
        <taxon>Euteleostomi</taxon>
        <taxon>Archelosauria</taxon>
        <taxon>Archosauria</taxon>
        <taxon>Dinosauria</taxon>
        <taxon>Saurischia</taxon>
        <taxon>Theropoda</taxon>
        <taxon>Coelurosauria</taxon>
        <taxon>Aves</taxon>
        <taxon>Neognathae</taxon>
        <taxon>Neoaves</taxon>
        <taxon>Telluraves</taxon>
        <taxon>Australaves</taxon>
        <taxon>Passeriformes</taxon>
        <taxon>Passeroidea</taxon>
        <taxon>Fringillidae</taxon>
        <taxon>Carduelinae</taxon>
        <taxon>Loxia</taxon>
    </lineage>
</organism>
<dbReference type="SMART" id="SM00360">
    <property type="entry name" value="RRM"/>
    <property type="match status" value="1"/>
</dbReference>
<feature type="compositionally biased region" description="Basic residues" evidence="2">
    <location>
        <begin position="161"/>
        <end position="171"/>
    </location>
</feature>
<dbReference type="OrthoDB" id="2274644at2759"/>
<dbReference type="GO" id="GO:0003723">
    <property type="term" value="F:RNA binding"/>
    <property type="evidence" value="ECO:0007669"/>
    <property type="project" value="UniProtKB-UniRule"/>
</dbReference>